<feature type="domain" description="Retrotransposon gag" evidence="2">
    <location>
        <begin position="279"/>
        <end position="369"/>
    </location>
</feature>
<feature type="compositionally biased region" description="Polar residues" evidence="1">
    <location>
        <begin position="202"/>
        <end position="212"/>
    </location>
</feature>
<proteinExistence type="predicted"/>
<organism evidence="3 4">
    <name type="scientific">Tricholomella constricta</name>
    <dbReference type="NCBI Taxonomy" id="117010"/>
    <lineage>
        <taxon>Eukaryota</taxon>
        <taxon>Fungi</taxon>
        <taxon>Dikarya</taxon>
        <taxon>Basidiomycota</taxon>
        <taxon>Agaricomycotina</taxon>
        <taxon>Agaricomycetes</taxon>
        <taxon>Agaricomycetidae</taxon>
        <taxon>Agaricales</taxon>
        <taxon>Tricholomatineae</taxon>
        <taxon>Lyophyllaceae</taxon>
        <taxon>Tricholomella</taxon>
    </lineage>
</organism>
<feature type="region of interest" description="Disordered" evidence="1">
    <location>
        <begin position="198"/>
        <end position="238"/>
    </location>
</feature>
<accession>A0A8H5H8T2</accession>
<dbReference type="OrthoDB" id="3061217at2759"/>
<feature type="region of interest" description="Disordered" evidence="1">
    <location>
        <begin position="412"/>
        <end position="432"/>
    </location>
</feature>
<dbReference type="InterPro" id="IPR005162">
    <property type="entry name" value="Retrotrans_gag_dom"/>
</dbReference>
<sequence>MVAYTRLQYYLQHTPLGATQAPRTRSHTLTFRYQPFPFGHAVSQANHTHPPAYPIGVRGTPVHALRRSLVVPRLRTIALVPIPIASPTLRPQLYLRGPALTDPTRLTSQALAPKHVFAARSIVRRPFASTVAKSRLEMSDRGTTTLSSQAPVLTPEQRLEGLETMVSALTTHHTSNSASMDRLFVLFESLLTRNPPAASIAANGSSESQLGVTPTPDEHRSTSRDVAASPPMSLPPIFDGSRSGGRAFLNACKLYMLLCPRHFPNEHARVAWVLSFMQHGRAADFVERVFQCATIQEAFPTWDDFQATFTTEFCPMNEVANAALALESSAYFQNGRTIDEYIDSFRSLRHKARYPDGRHLVMKFRRGMDPQLCQRLGTITTGRPHDEKIEEWLAMARSQDFIMRTEEEFLGYADPAPTPPTEVSVRAPTADDTCRHLEQTLDRSARR</sequence>
<dbReference type="Pfam" id="PF03732">
    <property type="entry name" value="Retrotrans_gag"/>
    <property type="match status" value="1"/>
</dbReference>
<reference evidence="3 4" key="1">
    <citation type="journal article" date="2020" name="ISME J.">
        <title>Uncovering the hidden diversity of litter-decomposition mechanisms in mushroom-forming fungi.</title>
        <authorList>
            <person name="Floudas D."/>
            <person name="Bentzer J."/>
            <person name="Ahren D."/>
            <person name="Johansson T."/>
            <person name="Persson P."/>
            <person name="Tunlid A."/>
        </authorList>
    </citation>
    <scope>NUCLEOTIDE SEQUENCE [LARGE SCALE GENOMIC DNA]</scope>
    <source>
        <strain evidence="3 4">CBS 661.87</strain>
    </source>
</reference>
<keyword evidence="4" id="KW-1185">Reference proteome</keyword>
<protein>
    <recommendedName>
        <fullName evidence="2">Retrotransposon gag domain-containing protein</fullName>
    </recommendedName>
</protein>
<name>A0A8H5H8T2_9AGAR</name>
<comment type="caution">
    <text evidence="3">The sequence shown here is derived from an EMBL/GenBank/DDBJ whole genome shotgun (WGS) entry which is preliminary data.</text>
</comment>
<dbReference type="EMBL" id="JAACJP010000018">
    <property type="protein sequence ID" value="KAF5378797.1"/>
    <property type="molecule type" value="Genomic_DNA"/>
</dbReference>
<dbReference type="Proteomes" id="UP000565441">
    <property type="component" value="Unassembled WGS sequence"/>
</dbReference>
<gene>
    <name evidence="3" type="ORF">D9615_006911</name>
</gene>
<dbReference type="AlphaFoldDB" id="A0A8H5H8T2"/>
<evidence type="ECO:0000256" key="1">
    <source>
        <dbReference type="SAM" id="MobiDB-lite"/>
    </source>
</evidence>
<evidence type="ECO:0000313" key="4">
    <source>
        <dbReference type="Proteomes" id="UP000565441"/>
    </source>
</evidence>
<evidence type="ECO:0000259" key="2">
    <source>
        <dbReference type="Pfam" id="PF03732"/>
    </source>
</evidence>
<evidence type="ECO:0000313" key="3">
    <source>
        <dbReference type="EMBL" id="KAF5378797.1"/>
    </source>
</evidence>